<feature type="domain" description="FF" evidence="5">
    <location>
        <begin position="352"/>
        <end position="406"/>
    </location>
</feature>
<name>A0A1I8FVP8_9PLAT</name>
<feature type="domain" description="WW" evidence="4">
    <location>
        <begin position="119"/>
        <end position="147"/>
    </location>
</feature>
<proteinExistence type="predicted"/>
<evidence type="ECO:0000259" key="4">
    <source>
        <dbReference type="PROSITE" id="PS50020"/>
    </source>
</evidence>
<feature type="region of interest" description="Disordered" evidence="3">
    <location>
        <begin position="696"/>
        <end position="914"/>
    </location>
</feature>
<evidence type="ECO:0000313" key="6">
    <source>
        <dbReference type="Proteomes" id="UP000095280"/>
    </source>
</evidence>
<feature type="compositionally biased region" description="Basic residues" evidence="3">
    <location>
        <begin position="784"/>
        <end position="802"/>
    </location>
</feature>
<dbReference type="GO" id="GO:0003723">
    <property type="term" value="F:RNA binding"/>
    <property type="evidence" value="ECO:0007669"/>
    <property type="project" value="TreeGrafter"/>
</dbReference>
<dbReference type="PROSITE" id="PS51676">
    <property type="entry name" value="FF"/>
    <property type="match status" value="3"/>
</dbReference>
<feature type="compositionally biased region" description="Basic residues" evidence="3">
    <location>
        <begin position="761"/>
        <end position="770"/>
    </location>
</feature>
<dbReference type="SUPFAM" id="SSF81698">
    <property type="entry name" value="FF domain"/>
    <property type="match status" value="5"/>
</dbReference>
<feature type="domain" description="FF" evidence="5">
    <location>
        <begin position="284"/>
        <end position="339"/>
    </location>
</feature>
<dbReference type="Pfam" id="PF00397">
    <property type="entry name" value="WW"/>
    <property type="match status" value="2"/>
</dbReference>
<evidence type="ECO:0000259" key="5">
    <source>
        <dbReference type="PROSITE" id="PS51676"/>
    </source>
</evidence>
<dbReference type="InterPro" id="IPR002713">
    <property type="entry name" value="FF_domain"/>
</dbReference>
<evidence type="ECO:0000256" key="3">
    <source>
        <dbReference type="SAM" id="MobiDB-lite"/>
    </source>
</evidence>
<feature type="compositionally biased region" description="Polar residues" evidence="3">
    <location>
        <begin position="1"/>
        <end position="10"/>
    </location>
</feature>
<feature type="region of interest" description="Disordered" evidence="3">
    <location>
        <begin position="1"/>
        <end position="55"/>
    </location>
</feature>
<dbReference type="InterPro" id="IPR039726">
    <property type="entry name" value="Prp40-like"/>
</dbReference>
<evidence type="ECO:0000256" key="1">
    <source>
        <dbReference type="ARBA" id="ARBA00022737"/>
    </source>
</evidence>
<dbReference type="PROSITE" id="PS50020">
    <property type="entry name" value="WW_DOMAIN_2"/>
    <property type="match status" value="2"/>
</dbReference>
<accession>A0A1I8FVP8</accession>
<reference evidence="7" key="1">
    <citation type="submission" date="2016-11" db="UniProtKB">
        <authorList>
            <consortium name="WormBaseParasite"/>
        </authorList>
    </citation>
    <scope>IDENTIFICATION</scope>
</reference>
<keyword evidence="1" id="KW-0677">Repeat</keyword>
<dbReference type="PANTHER" id="PTHR11864:SF0">
    <property type="entry name" value="PRP40 PRE-MRNA PROCESSING FACTOR 40 HOMOLOG A (YEAST)"/>
    <property type="match status" value="1"/>
</dbReference>
<feature type="domain" description="FF" evidence="5">
    <location>
        <begin position="634"/>
        <end position="691"/>
    </location>
</feature>
<organism evidence="6 7">
    <name type="scientific">Macrostomum lignano</name>
    <dbReference type="NCBI Taxonomy" id="282301"/>
    <lineage>
        <taxon>Eukaryota</taxon>
        <taxon>Metazoa</taxon>
        <taxon>Spiralia</taxon>
        <taxon>Lophotrochozoa</taxon>
        <taxon>Platyhelminthes</taxon>
        <taxon>Rhabditophora</taxon>
        <taxon>Macrostomorpha</taxon>
        <taxon>Macrostomida</taxon>
        <taxon>Macrostomidae</taxon>
        <taxon>Macrostomum</taxon>
    </lineage>
</organism>
<dbReference type="GO" id="GO:0045292">
    <property type="term" value="P:mRNA cis splicing, via spliceosome"/>
    <property type="evidence" value="ECO:0007669"/>
    <property type="project" value="InterPro"/>
</dbReference>
<feature type="region of interest" description="Disordered" evidence="3">
    <location>
        <begin position="175"/>
        <end position="205"/>
    </location>
</feature>
<dbReference type="InterPro" id="IPR036020">
    <property type="entry name" value="WW_dom_sf"/>
</dbReference>
<dbReference type="SMART" id="SM00441">
    <property type="entry name" value="FF"/>
    <property type="match status" value="5"/>
</dbReference>
<dbReference type="GO" id="GO:0071004">
    <property type="term" value="C:U2-type prespliceosome"/>
    <property type="evidence" value="ECO:0007669"/>
    <property type="project" value="TreeGrafter"/>
</dbReference>
<dbReference type="Pfam" id="PF01846">
    <property type="entry name" value="FF"/>
    <property type="match status" value="3"/>
</dbReference>
<feature type="domain" description="WW" evidence="4">
    <location>
        <begin position="73"/>
        <end position="106"/>
    </location>
</feature>
<dbReference type="SUPFAM" id="SSF51045">
    <property type="entry name" value="WW domain"/>
    <property type="match status" value="2"/>
</dbReference>
<dbReference type="Gene3D" id="1.10.10.440">
    <property type="entry name" value="FF domain"/>
    <property type="match status" value="5"/>
</dbReference>
<feature type="compositionally biased region" description="Basic and acidic residues" evidence="3">
    <location>
        <begin position="719"/>
        <end position="760"/>
    </location>
</feature>
<feature type="region of interest" description="Disordered" evidence="3">
    <location>
        <begin position="220"/>
        <end position="297"/>
    </location>
</feature>
<dbReference type="SMART" id="SM00456">
    <property type="entry name" value="WW"/>
    <property type="match status" value="2"/>
</dbReference>
<feature type="compositionally biased region" description="Low complexity" evidence="3">
    <location>
        <begin position="225"/>
        <end position="239"/>
    </location>
</feature>
<keyword evidence="6" id="KW-1185">Reference proteome</keyword>
<dbReference type="FunFam" id="1.10.10.440:FF:000002">
    <property type="entry name" value="pre-mRNA-processing factor 40 homolog A isoform X1"/>
    <property type="match status" value="1"/>
</dbReference>
<keyword evidence="2" id="KW-0175">Coiled coil</keyword>
<feature type="compositionally biased region" description="Low complexity" evidence="3">
    <location>
        <begin position="34"/>
        <end position="54"/>
    </location>
</feature>
<dbReference type="GO" id="GO:0005685">
    <property type="term" value="C:U1 snRNP"/>
    <property type="evidence" value="ECO:0007669"/>
    <property type="project" value="TreeGrafter"/>
</dbReference>
<protein>
    <submittedName>
        <fullName evidence="7">Spliceosomal protein fbp11/splicing factor prp40</fullName>
    </submittedName>
</protein>
<sequence>PTPTQQSMSAANGFPVRTQHQQHSSPVVGAPMFPSGAAPGAYSAPAPQHQQQPHHAFHAMPHHQMGHPAAAAAATDKKWAEHTMPDGKTYYYNLVTGKTVWEKPDDLKTEWELIMARCPWREFRTDAGKVYYSHSVTNQSVWTKPEELRLAEQQAEMARQRAAAAAAIEPLRQMQHLQQSGPPPPPTAAVGSPAASGGGGGGSSAIEEAMKKTLESFGVIPPTTDAAASDAGSSASAAGKRGGGKRRRGGGDMSGADDDSDSSEDSDGSGGSGRKKKKNKPQQQEQSKEDVFKELLRDRRVPSSATWETAVRMIQEDPRYQQVKHLQHRRQVFNNYKTQRQKEEKEEQRLKIKKAREDLEQFLLQTAPITSSTKYRTAEKMFVDLRVWTAVPERDRRDIFDDAVREIDKREREAQRALQRRNIERFGEILAGMKEMNYLTTWTEAQQMLSNSASFRSDRELLDMDKEDALICFQKHVTRLEKEEDDKKEENQLRQRRQERKNREAFVVLLDELHDQGRLTANSLWKDCFRDICRDRRFDQMLCQQGSTPLDLFKFYVDDLKKRFPEEKRIVKEIMKDRAFSICPDTALEDFLRLIASDERGRSLDPGNVERSFDSLQEKARCIEQEKRAEERRKMQRHAEAFKELLFSADPPVDASTSWDTVRERFGQADCFQAIPLESERLIVFKDFLKSLAEPAASAASGGTGAAAGGKKKKKKKDRDREVDKDKDHRSKDKDRKKSRRNSDGDLDGEKADSGGERDKKAKKKKKKQSRHSDDGEGEAGGEKKKKKKDKKEKEQKKHRKEGKSSSGGGSSRKRKRDEGGGGGGDDLPDDGEESGGSRRRQHRSRRHSGASSSAAVGKRARRHSSRSSAASGDERGGRGGGSSKTAADDAPPKESQAALNASDSMDLSEGELEKERERLIAQLHD</sequence>
<feature type="compositionally biased region" description="Basic residues" evidence="3">
    <location>
        <begin position="838"/>
        <end position="849"/>
    </location>
</feature>
<dbReference type="CDD" id="cd00201">
    <property type="entry name" value="WW"/>
    <property type="match status" value="2"/>
</dbReference>
<dbReference type="Pfam" id="PF25432">
    <property type="entry name" value="FF_PRPF40A"/>
    <property type="match status" value="1"/>
</dbReference>
<dbReference type="Proteomes" id="UP000095280">
    <property type="component" value="Unplaced"/>
</dbReference>
<feature type="coiled-coil region" evidence="2">
    <location>
        <begin position="333"/>
        <end position="365"/>
    </location>
</feature>
<dbReference type="PANTHER" id="PTHR11864">
    <property type="entry name" value="PRE-MRNA-PROCESSING PROTEIN PRP40"/>
    <property type="match status" value="1"/>
</dbReference>
<evidence type="ECO:0000313" key="7">
    <source>
        <dbReference type="WBParaSite" id="maker-uti_cns_0000096-snap-gene-0.12-mRNA-1"/>
    </source>
</evidence>
<feature type="compositionally biased region" description="Basic and acidic residues" evidence="3">
    <location>
        <begin position="286"/>
        <end position="297"/>
    </location>
</feature>
<dbReference type="Gene3D" id="2.20.70.10">
    <property type="match status" value="2"/>
</dbReference>
<dbReference type="InterPro" id="IPR036517">
    <property type="entry name" value="FF_domain_sf"/>
</dbReference>
<feature type="compositionally biased region" description="Acidic residues" evidence="3">
    <location>
        <begin position="255"/>
        <end position="267"/>
    </location>
</feature>
<dbReference type="AlphaFoldDB" id="A0A1I8FVP8"/>
<evidence type="ECO:0000256" key="2">
    <source>
        <dbReference type="SAM" id="Coils"/>
    </source>
</evidence>
<dbReference type="FunFam" id="1.10.10.440:FF:000003">
    <property type="entry name" value="Pre-mRNA processing factor 40 homolog A"/>
    <property type="match status" value="1"/>
</dbReference>
<dbReference type="WBParaSite" id="maker-uti_cns_0000096-snap-gene-0.12-mRNA-1">
    <property type="protein sequence ID" value="maker-uti_cns_0000096-snap-gene-0.12-mRNA-1"/>
    <property type="gene ID" value="maker-uti_cns_0000096-snap-gene-0.12"/>
</dbReference>
<dbReference type="InterPro" id="IPR001202">
    <property type="entry name" value="WW_dom"/>
</dbReference>